<dbReference type="Pfam" id="PF00691">
    <property type="entry name" value="OmpA"/>
    <property type="match status" value="1"/>
</dbReference>
<dbReference type="Gene3D" id="3.30.1330.60">
    <property type="entry name" value="OmpA-like domain"/>
    <property type="match status" value="1"/>
</dbReference>
<dbReference type="Pfam" id="PF13677">
    <property type="entry name" value="MotB_plug"/>
    <property type="match status" value="1"/>
</dbReference>
<evidence type="ECO:0000256" key="4">
    <source>
        <dbReference type="ARBA" id="ARBA00022692"/>
    </source>
</evidence>
<comment type="similarity">
    <text evidence="2">Belongs to the MotB family.</text>
</comment>
<comment type="subcellular location">
    <subcellularLocation>
        <location evidence="1">Cell membrane</location>
        <topology evidence="1">Single-pass membrane protein</topology>
    </subcellularLocation>
</comment>
<feature type="domain" description="OmpA-like" evidence="9">
    <location>
        <begin position="159"/>
        <end position="278"/>
    </location>
</feature>
<dbReference type="PROSITE" id="PS51123">
    <property type="entry name" value="OMPA_2"/>
    <property type="match status" value="1"/>
</dbReference>
<dbReference type="RefSeq" id="WP_353979097.1">
    <property type="nucleotide sequence ID" value="NZ_CP159578.1"/>
</dbReference>
<accession>A0AB74U8J8</accession>
<keyword evidence="5 8" id="KW-1133">Transmembrane helix</keyword>
<proteinExistence type="inferred from homology"/>
<keyword evidence="3" id="KW-1003">Cell membrane</keyword>
<dbReference type="InterPro" id="IPR050330">
    <property type="entry name" value="Bact_OuterMem_StrucFunc"/>
</dbReference>
<dbReference type="InterPro" id="IPR006665">
    <property type="entry name" value="OmpA-like"/>
</dbReference>
<dbReference type="AlphaFoldDB" id="A0AB74U8J8"/>
<dbReference type="EMBL" id="CP159578">
    <property type="protein sequence ID" value="XCJ78075.1"/>
    <property type="molecule type" value="Genomic_DNA"/>
</dbReference>
<feature type="transmembrane region" description="Helical" evidence="8">
    <location>
        <begin position="36"/>
        <end position="57"/>
    </location>
</feature>
<evidence type="ECO:0000256" key="7">
    <source>
        <dbReference type="PROSITE-ProRule" id="PRU00473"/>
    </source>
</evidence>
<keyword evidence="6 7" id="KW-0472">Membrane</keyword>
<protein>
    <submittedName>
        <fullName evidence="10">OmpA family protein</fullName>
    </submittedName>
</protein>
<dbReference type="PANTHER" id="PTHR30329">
    <property type="entry name" value="STATOR ELEMENT OF FLAGELLAR MOTOR COMPLEX"/>
    <property type="match status" value="1"/>
</dbReference>
<dbReference type="SUPFAM" id="SSF103088">
    <property type="entry name" value="OmpA-like"/>
    <property type="match status" value="1"/>
</dbReference>
<evidence type="ECO:0000256" key="3">
    <source>
        <dbReference type="ARBA" id="ARBA00022475"/>
    </source>
</evidence>
<gene>
    <name evidence="10" type="ORF">ABV408_11540</name>
</gene>
<evidence type="ECO:0000256" key="2">
    <source>
        <dbReference type="ARBA" id="ARBA00008914"/>
    </source>
</evidence>
<sequence>MSGSTDYAARGPFAELLFDDDALAEGGRGSESDSWLMSYLDLLLLLVTFFVLMLALYGGQLASPEQPTAPKVALALKVPAPIPPKAAPSAAQRGFYHPPRQLTAAPVASDVGFYAPRPAPPPLVPMTPLLFAVPLFDLPDPVDETLPQIDGVQVTAIPHGFNLRIQDHLLFDSSAVGVSDKGRALLQKMIPLLQEFQGTISVEGHTDSVPISTQQFPSNWELSAARAAAVVRALRLDGIDGGRLRAIGYASTEPLADNDTPAGRARNRRVELVLQETGSDGS</sequence>
<name>A0AB74U8J8_9GAMM</name>
<evidence type="ECO:0000256" key="5">
    <source>
        <dbReference type="ARBA" id="ARBA00022989"/>
    </source>
</evidence>
<dbReference type="InterPro" id="IPR025713">
    <property type="entry name" value="MotB-like_N_dom"/>
</dbReference>
<evidence type="ECO:0000259" key="9">
    <source>
        <dbReference type="PROSITE" id="PS51123"/>
    </source>
</evidence>
<dbReference type="PANTHER" id="PTHR30329:SF21">
    <property type="entry name" value="LIPOPROTEIN YIAD-RELATED"/>
    <property type="match status" value="1"/>
</dbReference>
<evidence type="ECO:0000313" key="10">
    <source>
        <dbReference type="EMBL" id="XCJ78075.1"/>
    </source>
</evidence>
<evidence type="ECO:0000256" key="6">
    <source>
        <dbReference type="ARBA" id="ARBA00023136"/>
    </source>
</evidence>
<dbReference type="InterPro" id="IPR036737">
    <property type="entry name" value="OmpA-like_sf"/>
</dbReference>
<evidence type="ECO:0000256" key="1">
    <source>
        <dbReference type="ARBA" id="ARBA00004162"/>
    </source>
</evidence>
<reference evidence="10" key="1">
    <citation type="submission" date="2024-06" db="EMBL/GenBank/DDBJ databases">
        <title>Complete genome of Salinicola endophyticus HNIBRBA4755.</title>
        <authorList>
            <person name="Shin S.Y."/>
            <person name="Kang H."/>
            <person name="Song J."/>
        </authorList>
    </citation>
    <scope>NUCLEOTIDE SEQUENCE</scope>
    <source>
        <strain evidence="10">HNIBRBA4755</strain>
    </source>
</reference>
<organism evidence="10">
    <name type="scientific">Salinicola endophyticus</name>
    <dbReference type="NCBI Taxonomy" id="1949083"/>
    <lineage>
        <taxon>Bacteria</taxon>
        <taxon>Pseudomonadati</taxon>
        <taxon>Pseudomonadota</taxon>
        <taxon>Gammaproteobacteria</taxon>
        <taxon>Oceanospirillales</taxon>
        <taxon>Halomonadaceae</taxon>
        <taxon>Salinicola</taxon>
    </lineage>
</organism>
<dbReference type="GO" id="GO:0005886">
    <property type="term" value="C:plasma membrane"/>
    <property type="evidence" value="ECO:0007669"/>
    <property type="project" value="UniProtKB-SubCell"/>
</dbReference>
<keyword evidence="4 8" id="KW-0812">Transmembrane</keyword>
<evidence type="ECO:0000256" key="8">
    <source>
        <dbReference type="SAM" id="Phobius"/>
    </source>
</evidence>
<dbReference type="CDD" id="cd07185">
    <property type="entry name" value="OmpA_C-like"/>
    <property type="match status" value="1"/>
</dbReference>